<keyword evidence="15" id="KW-1185">Reference proteome</keyword>
<keyword evidence="10" id="KW-0496">Mitochondrion</keyword>
<protein>
    <recommendedName>
        <fullName evidence="3">Mitochondrial import inner membrane translocase subunit TIM54</fullName>
    </recommendedName>
</protein>
<keyword evidence="4" id="KW-0813">Transport</keyword>
<accession>A0A8H7PUP4</accession>
<dbReference type="GO" id="GO:0015031">
    <property type="term" value="P:protein transport"/>
    <property type="evidence" value="ECO:0007669"/>
    <property type="project" value="UniProtKB-KW"/>
</dbReference>
<keyword evidence="6" id="KW-0999">Mitochondrion inner membrane</keyword>
<evidence type="ECO:0000256" key="7">
    <source>
        <dbReference type="ARBA" id="ARBA00022927"/>
    </source>
</evidence>
<evidence type="ECO:0000256" key="13">
    <source>
        <dbReference type="SAM" id="Phobius"/>
    </source>
</evidence>
<reference evidence="14" key="1">
    <citation type="submission" date="2020-12" db="EMBL/GenBank/DDBJ databases">
        <title>Metabolic potential, ecology and presence of endohyphal bacteria is reflected in genomic diversity of Mucoromycotina.</title>
        <authorList>
            <person name="Muszewska A."/>
            <person name="Okrasinska A."/>
            <person name="Steczkiewicz K."/>
            <person name="Drgas O."/>
            <person name="Orlowska M."/>
            <person name="Perlinska-Lenart U."/>
            <person name="Aleksandrzak-Piekarczyk T."/>
            <person name="Szatraj K."/>
            <person name="Zielenkiewicz U."/>
            <person name="Pilsyk S."/>
            <person name="Malc E."/>
            <person name="Mieczkowski P."/>
            <person name="Kruszewska J.S."/>
            <person name="Biernat P."/>
            <person name="Pawlowska J."/>
        </authorList>
    </citation>
    <scope>NUCLEOTIDE SEQUENCE</scope>
    <source>
        <strain evidence="14">WA0000051536</strain>
    </source>
</reference>
<keyword evidence="7" id="KW-0653">Protein transport</keyword>
<dbReference type="AlphaFoldDB" id="A0A8H7PUP4"/>
<dbReference type="InterPro" id="IPR021056">
    <property type="entry name" value="Mt_import_IM_translocase_Tim54"/>
</dbReference>
<evidence type="ECO:0000256" key="10">
    <source>
        <dbReference type="ARBA" id="ARBA00023128"/>
    </source>
</evidence>
<evidence type="ECO:0000256" key="5">
    <source>
        <dbReference type="ARBA" id="ARBA00022692"/>
    </source>
</evidence>
<comment type="caution">
    <text evidence="14">The sequence shown here is derived from an EMBL/GenBank/DDBJ whole genome shotgun (WGS) entry which is preliminary data.</text>
</comment>
<organism evidence="14 15">
    <name type="scientific">Umbelopsis vinacea</name>
    <dbReference type="NCBI Taxonomy" id="44442"/>
    <lineage>
        <taxon>Eukaryota</taxon>
        <taxon>Fungi</taxon>
        <taxon>Fungi incertae sedis</taxon>
        <taxon>Mucoromycota</taxon>
        <taxon>Mucoromycotina</taxon>
        <taxon>Umbelopsidomycetes</taxon>
        <taxon>Umbelopsidales</taxon>
        <taxon>Umbelopsidaceae</taxon>
        <taxon>Umbelopsis</taxon>
    </lineage>
</organism>
<name>A0A8H7PUP4_9FUNG</name>
<keyword evidence="8 13" id="KW-1133">Transmembrane helix</keyword>
<feature type="transmembrane region" description="Helical" evidence="13">
    <location>
        <begin position="12"/>
        <end position="33"/>
    </location>
</feature>
<evidence type="ECO:0000256" key="1">
    <source>
        <dbReference type="ARBA" id="ARBA00004434"/>
    </source>
</evidence>
<dbReference type="OrthoDB" id="5598305at2759"/>
<keyword evidence="5 13" id="KW-0812">Transmembrane</keyword>
<dbReference type="EMBL" id="JAEPRA010000009">
    <property type="protein sequence ID" value="KAG2180558.1"/>
    <property type="molecule type" value="Genomic_DNA"/>
</dbReference>
<comment type="subcellular location">
    <subcellularLocation>
        <location evidence="1">Mitochondrion inner membrane</location>
        <topology evidence="1">Single-pass membrane protein</topology>
    </subcellularLocation>
</comment>
<sequence>MTTRKLPFGLKAPSRGTVIFGSIVFGISGIVYGSNYYSKQSHQRLYDRVTWLADRPLGVREMPRKVTIYIAPPPGDGMDKSRVWFREYVKPVLYKAAVDYEVREGRNNGDIEAMICEEIRQKRKAAKEGTAPPMVAAAKPGSPFSPVPVQQNEIDGIIAIGRVAWREVLNGLAKGCEAPLKDEKIEEVKPEAAAIADEKSATPEETSNNNQPEQLSFQEEPNNREEDAPLAGEPAVVVTTSGDNSQDYTLVDGNMVSEEEPAFSLPPSFPPVMYIPHNNVIGWLNIPYRLFLWAADYKRVDWIGEYSVAVALNERKPLEKNEIDVGQAEKKYWLGDEAKEMLTNDTPIKLDDRVREHLTTFVRS</sequence>
<evidence type="ECO:0000313" key="15">
    <source>
        <dbReference type="Proteomes" id="UP000612746"/>
    </source>
</evidence>
<evidence type="ECO:0000313" key="14">
    <source>
        <dbReference type="EMBL" id="KAG2180558.1"/>
    </source>
</evidence>
<proteinExistence type="inferred from homology"/>
<evidence type="ECO:0000256" key="9">
    <source>
        <dbReference type="ARBA" id="ARBA00023010"/>
    </source>
</evidence>
<keyword evidence="11 13" id="KW-0472">Membrane</keyword>
<evidence type="ECO:0000256" key="12">
    <source>
        <dbReference type="SAM" id="MobiDB-lite"/>
    </source>
</evidence>
<feature type="compositionally biased region" description="Polar residues" evidence="12">
    <location>
        <begin position="203"/>
        <end position="220"/>
    </location>
</feature>
<keyword evidence="9" id="KW-0811">Translocation</keyword>
<evidence type="ECO:0000256" key="3">
    <source>
        <dbReference type="ARBA" id="ARBA00020796"/>
    </source>
</evidence>
<dbReference type="GO" id="GO:0005743">
    <property type="term" value="C:mitochondrial inner membrane"/>
    <property type="evidence" value="ECO:0007669"/>
    <property type="project" value="UniProtKB-SubCell"/>
</dbReference>
<comment type="similarity">
    <text evidence="2">Belongs to the TIM54 family.</text>
</comment>
<evidence type="ECO:0000256" key="2">
    <source>
        <dbReference type="ARBA" id="ARBA00006355"/>
    </source>
</evidence>
<evidence type="ECO:0000256" key="6">
    <source>
        <dbReference type="ARBA" id="ARBA00022792"/>
    </source>
</evidence>
<evidence type="ECO:0000256" key="11">
    <source>
        <dbReference type="ARBA" id="ARBA00023136"/>
    </source>
</evidence>
<dbReference type="Proteomes" id="UP000612746">
    <property type="component" value="Unassembled WGS sequence"/>
</dbReference>
<evidence type="ECO:0000256" key="4">
    <source>
        <dbReference type="ARBA" id="ARBA00022448"/>
    </source>
</evidence>
<gene>
    <name evidence="14" type="ORF">INT44_003562</name>
</gene>
<evidence type="ECO:0000256" key="8">
    <source>
        <dbReference type="ARBA" id="ARBA00022989"/>
    </source>
</evidence>
<dbReference type="Pfam" id="PF11711">
    <property type="entry name" value="Tim54"/>
    <property type="match status" value="1"/>
</dbReference>
<feature type="region of interest" description="Disordered" evidence="12">
    <location>
        <begin position="196"/>
        <end position="230"/>
    </location>
</feature>